<evidence type="ECO:0000313" key="2">
    <source>
        <dbReference type="EMBL" id="PWS35760.1"/>
    </source>
</evidence>
<accession>A0A317F9D9</accession>
<proteinExistence type="predicted"/>
<dbReference type="AlphaFoldDB" id="A0A317F9D9"/>
<dbReference type="Proteomes" id="UP000245765">
    <property type="component" value="Unassembled WGS sequence"/>
</dbReference>
<organism evidence="2 3">
    <name type="scientific">Falsiroseomonas bella</name>
    <dbReference type="NCBI Taxonomy" id="2184016"/>
    <lineage>
        <taxon>Bacteria</taxon>
        <taxon>Pseudomonadati</taxon>
        <taxon>Pseudomonadota</taxon>
        <taxon>Alphaproteobacteria</taxon>
        <taxon>Acetobacterales</taxon>
        <taxon>Roseomonadaceae</taxon>
        <taxon>Falsiroseomonas</taxon>
    </lineage>
</organism>
<dbReference type="OrthoDB" id="7278059at2"/>
<keyword evidence="1" id="KW-0732">Signal</keyword>
<evidence type="ECO:0000256" key="1">
    <source>
        <dbReference type="SAM" id="SignalP"/>
    </source>
</evidence>
<protein>
    <submittedName>
        <fullName evidence="2">Uncharacterized protein</fullName>
    </submittedName>
</protein>
<dbReference type="RefSeq" id="WP_109872126.1">
    <property type="nucleotide sequence ID" value="NZ_QGNA01000004.1"/>
</dbReference>
<comment type="caution">
    <text evidence="2">The sequence shown here is derived from an EMBL/GenBank/DDBJ whole genome shotgun (WGS) entry which is preliminary data.</text>
</comment>
<feature type="signal peptide" evidence="1">
    <location>
        <begin position="1"/>
        <end position="20"/>
    </location>
</feature>
<reference evidence="3" key="1">
    <citation type="submission" date="2018-05" db="EMBL/GenBank/DDBJ databases">
        <authorList>
            <person name="Du Z."/>
            <person name="Wang X."/>
        </authorList>
    </citation>
    <scope>NUCLEOTIDE SEQUENCE [LARGE SCALE GENOMIC DNA]</scope>
    <source>
        <strain evidence="3">CQN31</strain>
    </source>
</reference>
<sequence length="137" mass="14558">MRQAAAALLLATLPAGGPLAQGSVAQGPPWTERLVELAPAMRACLEGQPPEAMVVLAWPMNRGLAMSRLLLPGGARQDCVADLGTGRVERRDPVAPDQRMPGEGIQSFMLDRRCVDARRIEDSAGKVLGWLAYPACG</sequence>
<feature type="chain" id="PRO_5016449752" evidence="1">
    <location>
        <begin position="21"/>
        <end position="137"/>
    </location>
</feature>
<name>A0A317F9D9_9PROT</name>
<keyword evidence="3" id="KW-1185">Reference proteome</keyword>
<gene>
    <name evidence="2" type="ORF">DFH01_19470</name>
</gene>
<dbReference type="EMBL" id="QGNA01000004">
    <property type="protein sequence ID" value="PWS35760.1"/>
    <property type="molecule type" value="Genomic_DNA"/>
</dbReference>
<evidence type="ECO:0000313" key="3">
    <source>
        <dbReference type="Proteomes" id="UP000245765"/>
    </source>
</evidence>